<name>A0A5E4YRQ4_9BURK</name>
<dbReference type="EMBL" id="CABPSI010000006">
    <property type="protein sequence ID" value="VVE53506.1"/>
    <property type="molecule type" value="Genomic_DNA"/>
</dbReference>
<evidence type="ECO:0000313" key="2">
    <source>
        <dbReference type="Proteomes" id="UP000333828"/>
    </source>
</evidence>
<organism evidence="1 2">
    <name type="scientific">Pandoraea iniqua</name>
    <dbReference type="NCBI Taxonomy" id="2508288"/>
    <lineage>
        <taxon>Bacteria</taxon>
        <taxon>Pseudomonadati</taxon>
        <taxon>Pseudomonadota</taxon>
        <taxon>Betaproteobacteria</taxon>
        <taxon>Burkholderiales</taxon>
        <taxon>Burkholderiaceae</taxon>
        <taxon>Pandoraea</taxon>
    </lineage>
</organism>
<evidence type="ECO:0000313" key="1">
    <source>
        <dbReference type="EMBL" id="VVE53506.1"/>
    </source>
</evidence>
<dbReference type="Proteomes" id="UP000333828">
    <property type="component" value="Unassembled WGS sequence"/>
</dbReference>
<protein>
    <submittedName>
        <fullName evidence="1">Uncharacterized protein</fullName>
    </submittedName>
</protein>
<proteinExistence type="predicted"/>
<sequence>MDDRDSFDATVKTSDAVADDTYDDGELLLGNLGNDFDEEEWTW</sequence>
<gene>
    <name evidence="1" type="ORF">PIN31115_04833</name>
</gene>
<keyword evidence="2" id="KW-1185">Reference proteome</keyword>
<accession>A0A5E4YRQ4</accession>
<reference evidence="1 2" key="1">
    <citation type="submission" date="2019-08" db="EMBL/GenBank/DDBJ databases">
        <authorList>
            <person name="Peeters C."/>
        </authorList>
    </citation>
    <scope>NUCLEOTIDE SEQUENCE [LARGE SCALE GENOMIC DNA]</scope>
    <source>
        <strain evidence="1 2">LMG 31115</strain>
    </source>
</reference>
<dbReference type="AlphaFoldDB" id="A0A5E4YRQ4"/>